<dbReference type="STRING" id="446466.Cfla_3506"/>
<protein>
    <submittedName>
        <fullName evidence="2">Transcriptional regulator, MarR family</fullName>
    </submittedName>
</protein>
<dbReference type="SMART" id="SM00347">
    <property type="entry name" value="HTH_MARR"/>
    <property type="match status" value="1"/>
</dbReference>
<dbReference type="OrthoDB" id="8635520at2"/>
<dbReference type="InterPro" id="IPR036390">
    <property type="entry name" value="WH_DNA-bd_sf"/>
</dbReference>
<dbReference type="PRINTS" id="PR00598">
    <property type="entry name" value="HTHMARR"/>
</dbReference>
<dbReference type="RefSeq" id="WP_013118706.1">
    <property type="nucleotide sequence ID" value="NC_014151.1"/>
</dbReference>
<dbReference type="EMBL" id="CP001964">
    <property type="protein sequence ID" value="ADG76378.1"/>
    <property type="molecule type" value="Genomic_DNA"/>
</dbReference>
<dbReference type="AlphaFoldDB" id="D5UDC2"/>
<dbReference type="eggNOG" id="COG1846">
    <property type="taxonomic scope" value="Bacteria"/>
</dbReference>
<name>D5UDC2_CELFN</name>
<dbReference type="PANTHER" id="PTHR33164">
    <property type="entry name" value="TRANSCRIPTIONAL REGULATOR, MARR FAMILY"/>
    <property type="match status" value="1"/>
</dbReference>
<evidence type="ECO:0000259" key="1">
    <source>
        <dbReference type="PROSITE" id="PS50995"/>
    </source>
</evidence>
<dbReference type="SUPFAM" id="SSF46785">
    <property type="entry name" value="Winged helix' DNA-binding domain"/>
    <property type="match status" value="1"/>
</dbReference>
<dbReference type="Pfam" id="PF12802">
    <property type="entry name" value="MarR_2"/>
    <property type="match status" value="1"/>
</dbReference>
<dbReference type="Gene3D" id="1.10.10.10">
    <property type="entry name" value="Winged helix-like DNA-binding domain superfamily/Winged helix DNA-binding domain"/>
    <property type="match status" value="1"/>
</dbReference>
<dbReference type="InterPro" id="IPR036388">
    <property type="entry name" value="WH-like_DNA-bd_sf"/>
</dbReference>
<dbReference type="HOGENOM" id="CLU_083287_2_2_11"/>
<dbReference type="PANTHER" id="PTHR33164:SF99">
    <property type="entry name" value="MARR FAMILY REGULATORY PROTEIN"/>
    <property type="match status" value="1"/>
</dbReference>
<dbReference type="KEGG" id="cfl:Cfla_3506"/>
<feature type="domain" description="HTH marR-type" evidence="1">
    <location>
        <begin position="1"/>
        <end position="148"/>
    </location>
</feature>
<keyword evidence="3" id="KW-1185">Reference proteome</keyword>
<organism evidence="2 3">
    <name type="scientific">Cellulomonas flavigena (strain ATCC 482 / DSM 20109 / BCRC 11376 / JCM 18109 / NBRC 3775 / NCIMB 8073 / NRS 134)</name>
    <dbReference type="NCBI Taxonomy" id="446466"/>
    <lineage>
        <taxon>Bacteria</taxon>
        <taxon>Bacillati</taxon>
        <taxon>Actinomycetota</taxon>
        <taxon>Actinomycetes</taxon>
        <taxon>Micrococcales</taxon>
        <taxon>Cellulomonadaceae</taxon>
        <taxon>Cellulomonas</taxon>
    </lineage>
</organism>
<gene>
    <name evidence="2" type="ordered locus">Cfla_3506</name>
</gene>
<sequence length="164" mass="18499">MVDEPQWLTRDETLAWIALCGLFTHLPHVLDRQLQRDAGISLADYQVLAWLSMAPDRTRRMRDLAARADVTLSHLSRIVARLEDRGWVRRRPEPTDGRTTLATLTDAGWAKVVATAPCHVTEVRRRVFDGLTPEQVAALDEVSRHITTACDVALPDIDTGEPRR</sequence>
<evidence type="ECO:0000313" key="3">
    <source>
        <dbReference type="Proteomes" id="UP000000849"/>
    </source>
</evidence>
<accession>D5UDC2</accession>
<proteinExistence type="predicted"/>
<reference evidence="2 3" key="1">
    <citation type="journal article" date="2010" name="Stand. Genomic Sci.">
        <title>Complete genome sequence of Cellulomonas flavigena type strain (134).</title>
        <authorList>
            <person name="Abt B."/>
            <person name="Foster B."/>
            <person name="Lapidus A."/>
            <person name="Clum A."/>
            <person name="Sun H."/>
            <person name="Pukall R."/>
            <person name="Lucas S."/>
            <person name="Glavina Del Rio T."/>
            <person name="Nolan M."/>
            <person name="Tice H."/>
            <person name="Cheng J.F."/>
            <person name="Pitluck S."/>
            <person name="Liolios K."/>
            <person name="Ivanova N."/>
            <person name="Mavromatis K."/>
            <person name="Ovchinnikova G."/>
            <person name="Pati A."/>
            <person name="Goodwin L."/>
            <person name="Chen A."/>
            <person name="Palaniappan K."/>
            <person name="Land M."/>
            <person name="Hauser L."/>
            <person name="Chang Y.J."/>
            <person name="Jeffries C.D."/>
            <person name="Rohde M."/>
            <person name="Goker M."/>
            <person name="Woyke T."/>
            <person name="Bristow J."/>
            <person name="Eisen J.A."/>
            <person name="Markowitz V."/>
            <person name="Hugenholtz P."/>
            <person name="Kyrpides N.C."/>
            <person name="Klenk H.P."/>
        </authorList>
    </citation>
    <scope>NUCLEOTIDE SEQUENCE [LARGE SCALE GENOMIC DNA]</scope>
    <source>
        <strain evidence="3">ATCC 482 / DSM 20109 / BCRC 11376 / JCM 18109 / NBRC 3775 / NCIMB 8073 / NRS 134</strain>
    </source>
</reference>
<dbReference type="InterPro" id="IPR000835">
    <property type="entry name" value="HTH_MarR-typ"/>
</dbReference>
<dbReference type="Proteomes" id="UP000000849">
    <property type="component" value="Chromosome"/>
</dbReference>
<dbReference type="InterPro" id="IPR039422">
    <property type="entry name" value="MarR/SlyA-like"/>
</dbReference>
<evidence type="ECO:0000313" key="2">
    <source>
        <dbReference type="EMBL" id="ADG76378.1"/>
    </source>
</evidence>
<dbReference type="GO" id="GO:0003700">
    <property type="term" value="F:DNA-binding transcription factor activity"/>
    <property type="evidence" value="ECO:0007669"/>
    <property type="project" value="InterPro"/>
</dbReference>
<dbReference type="PROSITE" id="PS50995">
    <property type="entry name" value="HTH_MARR_2"/>
    <property type="match status" value="1"/>
</dbReference>
<dbReference type="GO" id="GO:0006950">
    <property type="term" value="P:response to stress"/>
    <property type="evidence" value="ECO:0007669"/>
    <property type="project" value="TreeGrafter"/>
</dbReference>